<proteinExistence type="predicted"/>
<name>A0A9E7N8Q8_9EURY</name>
<dbReference type="AlphaFoldDB" id="A0A9E7N8Q8"/>
<dbReference type="Pfam" id="PF10094">
    <property type="entry name" value="DUF2332"/>
    <property type="match status" value="1"/>
</dbReference>
<keyword evidence="2" id="KW-1185">Reference proteome</keyword>
<evidence type="ECO:0000313" key="2">
    <source>
        <dbReference type="Proteomes" id="UP001056855"/>
    </source>
</evidence>
<organism evidence="1 2">
    <name type="scientific">Natronosalvus rutilus</name>
    <dbReference type="NCBI Taxonomy" id="2953753"/>
    <lineage>
        <taxon>Archaea</taxon>
        <taxon>Methanobacteriati</taxon>
        <taxon>Methanobacteriota</taxon>
        <taxon>Stenosarchaea group</taxon>
        <taxon>Halobacteria</taxon>
        <taxon>Halobacteriales</taxon>
        <taxon>Natrialbaceae</taxon>
        <taxon>Natronosalvus</taxon>
    </lineage>
</organism>
<sequence>MTGHKNTFEKFATVEAHGSSPLYETLSLSIADDEEILALTGEVPADQPAPNLLFAAVQYLLFERPDEVLADYFPNTSELSKLPREGAYEAFRNFCLSHRDDIISLLQSRRVQTNVISRSSILLPVFEYLSRRCNRIPLGVVEIGPSAGLNLLFDKYGYQYGRYGKYGDPKSPVQLSCEVRGDEEPPLPKELPLLGKRLGIDLNTLDVRNEDDVRWLRALIWPEHEERRNLIEGAVSVARESPPELIEGNALTDLENVCSEVPENEQLCIFNTHVLYQFTVEQQEEFAELFGEIGQSRDLFWANCEWHGDEPEVRFVEYVDGTKSIDVLALYDSHGRWIEWC</sequence>
<dbReference type="GeneID" id="73290678"/>
<dbReference type="PIRSF" id="PIRSF012608">
    <property type="entry name" value="UCP012608"/>
    <property type="match status" value="1"/>
</dbReference>
<dbReference type="Proteomes" id="UP001056855">
    <property type="component" value="Chromosome"/>
</dbReference>
<gene>
    <name evidence="1" type="ORF">NGM29_11490</name>
</gene>
<dbReference type="EMBL" id="CP100355">
    <property type="protein sequence ID" value="UTF52413.1"/>
    <property type="molecule type" value="Genomic_DNA"/>
</dbReference>
<protein>
    <submittedName>
        <fullName evidence="1">DUF2332 domain-containing protein</fullName>
    </submittedName>
</protein>
<accession>A0A9E7N8Q8</accession>
<dbReference type="KEGG" id="sawl:NGM29_11490"/>
<evidence type="ECO:0000313" key="1">
    <source>
        <dbReference type="EMBL" id="UTF52413.1"/>
    </source>
</evidence>
<dbReference type="InterPro" id="IPR011200">
    <property type="entry name" value="UCP012608"/>
</dbReference>
<reference evidence="1" key="1">
    <citation type="submission" date="2022-06" db="EMBL/GenBank/DDBJ databases">
        <title>Diverse halophilic archaea isolated from saline environments.</title>
        <authorList>
            <person name="Cui H.-L."/>
        </authorList>
    </citation>
    <scope>NUCLEOTIDE SEQUENCE</scope>
    <source>
        <strain evidence="1">WLHS1</strain>
    </source>
</reference>
<dbReference type="RefSeq" id="WP_254156329.1">
    <property type="nucleotide sequence ID" value="NZ_CP100355.1"/>
</dbReference>